<name>A0AA36DL43_CYLNA</name>
<dbReference type="EMBL" id="CATQJL010000001">
    <property type="protein sequence ID" value="CAJ0589231.1"/>
    <property type="molecule type" value="Genomic_DNA"/>
</dbReference>
<proteinExistence type="predicted"/>
<dbReference type="InterPro" id="IPR040264">
    <property type="entry name" value="T15H9.4-like"/>
</dbReference>
<accession>A0AA36DL43</accession>
<dbReference type="SUPFAM" id="SSF50156">
    <property type="entry name" value="PDZ domain-like"/>
    <property type="match status" value="1"/>
</dbReference>
<dbReference type="InterPro" id="IPR036034">
    <property type="entry name" value="PDZ_sf"/>
</dbReference>
<sequence length="254" mass="27815">MQQQGVAVAQHDKAANRHQALGHPPIQPGVPKAAVAPTPAPVTPPNPQMNQVVISAERMKNVTIRPGFSYFLVSIPFVAGSKVGLLLKHFENVVFVFGVEADSLTAQTMKPMDRIIDVNGVPVKDKDLCKKLILDNLVINGEADMIVERPVETAAVSVMAKSMAMSQMQPPSVALPDDVKSILRRYNEKLKQGLGKAEPFHALVDPKNPNRVIQQPKREAHLDPTVSHISVIIPTDDESRLNELVKVPPRPRLQ</sequence>
<protein>
    <recommendedName>
        <fullName evidence="4">PDZ domain-containing protein</fullName>
    </recommendedName>
</protein>
<evidence type="ECO:0008006" key="4">
    <source>
        <dbReference type="Google" id="ProtNLM"/>
    </source>
</evidence>
<feature type="compositionally biased region" description="Pro residues" evidence="1">
    <location>
        <begin position="38"/>
        <end position="47"/>
    </location>
</feature>
<feature type="region of interest" description="Disordered" evidence="1">
    <location>
        <begin position="1"/>
        <end position="47"/>
    </location>
</feature>
<comment type="caution">
    <text evidence="2">The sequence shown here is derived from an EMBL/GenBank/DDBJ whole genome shotgun (WGS) entry which is preliminary data.</text>
</comment>
<reference evidence="2" key="1">
    <citation type="submission" date="2023-07" db="EMBL/GenBank/DDBJ databases">
        <authorList>
            <consortium name="CYATHOMIX"/>
        </authorList>
    </citation>
    <scope>NUCLEOTIDE SEQUENCE</scope>
    <source>
        <strain evidence="2">N/A</strain>
    </source>
</reference>
<dbReference type="Proteomes" id="UP001176961">
    <property type="component" value="Unassembled WGS sequence"/>
</dbReference>
<gene>
    <name evidence="2" type="ORF">CYNAS_LOCUS1214</name>
</gene>
<keyword evidence="3" id="KW-1185">Reference proteome</keyword>
<evidence type="ECO:0000256" key="1">
    <source>
        <dbReference type="SAM" id="MobiDB-lite"/>
    </source>
</evidence>
<evidence type="ECO:0000313" key="3">
    <source>
        <dbReference type="Proteomes" id="UP001176961"/>
    </source>
</evidence>
<evidence type="ECO:0000313" key="2">
    <source>
        <dbReference type="EMBL" id="CAJ0589231.1"/>
    </source>
</evidence>
<dbReference type="AlphaFoldDB" id="A0AA36DL43"/>
<dbReference type="PANTHER" id="PTHR31327">
    <property type="entry name" value="SPERM MEIOSIS PDZ DOMAIN CONTAINING PROTEINS-RELATED"/>
    <property type="match status" value="1"/>
</dbReference>
<organism evidence="2 3">
    <name type="scientific">Cylicocyclus nassatus</name>
    <name type="common">Nematode worm</name>
    <dbReference type="NCBI Taxonomy" id="53992"/>
    <lineage>
        <taxon>Eukaryota</taxon>
        <taxon>Metazoa</taxon>
        <taxon>Ecdysozoa</taxon>
        <taxon>Nematoda</taxon>
        <taxon>Chromadorea</taxon>
        <taxon>Rhabditida</taxon>
        <taxon>Rhabditina</taxon>
        <taxon>Rhabditomorpha</taxon>
        <taxon>Strongyloidea</taxon>
        <taxon>Strongylidae</taxon>
        <taxon>Cylicocyclus</taxon>
    </lineage>
</organism>